<proteinExistence type="predicted"/>
<reference evidence="4" key="1">
    <citation type="submission" date="2020-08" db="EMBL/GenBank/DDBJ databases">
        <authorList>
            <person name="Cejkova D."/>
            <person name="Kubasova T."/>
            <person name="Jahodarova E."/>
            <person name="Rychlik I."/>
        </authorList>
    </citation>
    <scope>NUCLEOTIDE SEQUENCE</scope>
    <source>
        <strain evidence="4">An420c</strain>
    </source>
</reference>
<gene>
    <name evidence="4" type="ORF">H6A13_09140</name>
</gene>
<evidence type="ECO:0000259" key="3">
    <source>
        <dbReference type="Pfam" id="PF14191"/>
    </source>
</evidence>
<dbReference type="Pfam" id="PF14191">
    <property type="entry name" value="YodL"/>
    <property type="match status" value="1"/>
</dbReference>
<dbReference type="Proteomes" id="UP000713880">
    <property type="component" value="Unassembled WGS sequence"/>
</dbReference>
<protein>
    <submittedName>
        <fullName evidence="4">DUF1738 domain-containing protein</fullName>
    </submittedName>
</protein>
<accession>A0A938X360</accession>
<evidence type="ECO:0000313" key="5">
    <source>
        <dbReference type="Proteomes" id="UP000713880"/>
    </source>
</evidence>
<dbReference type="Pfam" id="PF08401">
    <property type="entry name" value="ArdcN"/>
    <property type="match status" value="1"/>
</dbReference>
<feature type="domain" description="N-terminal" evidence="2">
    <location>
        <begin position="16"/>
        <end position="136"/>
    </location>
</feature>
<keyword evidence="5" id="KW-1185">Reference proteome</keyword>
<evidence type="ECO:0000256" key="1">
    <source>
        <dbReference type="SAM" id="MobiDB-lite"/>
    </source>
</evidence>
<dbReference type="GO" id="GO:0003697">
    <property type="term" value="F:single-stranded DNA binding"/>
    <property type="evidence" value="ECO:0007669"/>
    <property type="project" value="InterPro"/>
</dbReference>
<name>A0A938X360_9CLOT</name>
<sequence>MEENRNTSFQLKGRDMDSILQSLEEGVSEIFTSERYTEYLQTMAKFHNYSFNNTMLIALQRPDATLVTGYRNWQSMGRQVMKGEKGITIIASTPIKKKQMQEVLDKEGRPVLNENGDSIMKEVEVKIPRFKAITVFDIAQTVGDPIDLMVPEELKEAVNDFDLFMEAITAVSPVPIRFDEISGNAKGYYHNEDKEIVIRKGMSESQTIKTAIHESGHARLHDRDEMKAKGEKKDRLTAEVEAESVAYCVCSAFGIDTSEYSFPYIANWSSGRDMKELKTSMDTIRHTAGKMIDELSIKMRELLAERNVQRQEEKKEKFLPAMEAAGYYFDEKGSTDDHLRFVPDGVHQLSGVLYADSWDDVETWFGQGGIDDQFTAERIQRVLYPERFEKSSEEMMYEDNGERFSIYQIKEGSKAEQYRFLGMDYINKEGLEVVAADYECVYSGILLKSDDLETLYSMFNDLPPADFKAHSMSVSDVVVMNRNHELRAYYVDQFGFTELPAFALERKAELGIGQLTERVSHLDEDPNIRFYVAECSEFPVLGEYHQDLSLQEAFRIYDSIPPERMHGIKCIGFDLKDGSDYEGEFELVSGNRVQKETINSIPYFRENVHVQKAIAEAEKELKARESARTVPKNENKEVKTTLKRREECL</sequence>
<evidence type="ECO:0000259" key="2">
    <source>
        <dbReference type="Pfam" id="PF08401"/>
    </source>
</evidence>
<dbReference type="InterPro" id="IPR013610">
    <property type="entry name" value="ArdC_N"/>
</dbReference>
<feature type="region of interest" description="Disordered" evidence="1">
    <location>
        <begin position="625"/>
        <end position="649"/>
    </location>
</feature>
<organism evidence="4 5">
    <name type="scientific">Mordavella massiliensis</name>
    <dbReference type="NCBI Taxonomy" id="1871024"/>
    <lineage>
        <taxon>Bacteria</taxon>
        <taxon>Bacillati</taxon>
        <taxon>Bacillota</taxon>
        <taxon>Clostridia</taxon>
        <taxon>Eubacteriales</taxon>
        <taxon>Clostridiaceae</taxon>
        <taxon>Mordavella</taxon>
    </lineage>
</organism>
<dbReference type="EMBL" id="JACJLV010000028">
    <property type="protein sequence ID" value="MBM6827254.1"/>
    <property type="molecule type" value="Genomic_DNA"/>
</dbReference>
<comment type="caution">
    <text evidence="4">The sequence shown here is derived from an EMBL/GenBank/DDBJ whole genome shotgun (WGS) entry which is preliminary data.</text>
</comment>
<dbReference type="InterPro" id="IPR025923">
    <property type="entry name" value="YodL-like_dom"/>
</dbReference>
<dbReference type="AlphaFoldDB" id="A0A938X360"/>
<dbReference type="Gene3D" id="1.10.10.2910">
    <property type="match status" value="1"/>
</dbReference>
<feature type="domain" description="YodL-like" evidence="3">
    <location>
        <begin position="404"/>
        <end position="502"/>
    </location>
</feature>
<reference evidence="4" key="2">
    <citation type="journal article" date="2021" name="Sci. Rep.">
        <title>The distribution of antibiotic resistance genes in chicken gut microbiota commensals.</title>
        <authorList>
            <person name="Juricova H."/>
            <person name="Matiasovicova J."/>
            <person name="Kubasova T."/>
            <person name="Cejkova D."/>
            <person name="Rychlik I."/>
        </authorList>
    </citation>
    <scope>NUCLEOTIDE SEQUENCE</scope>
    <source>
        <strain evidence="4">An420c</strain>
    </source>
</reference>
<dbReference type="RefSeq" id="WP_204909277.1">
    <property type="nucleotide sequence ID" value="NZ_JACJLV010000028.1"/>
</dbReference>
<evidence type="ECO:0000313" key="4">
    <source>
        <dbReference type="EMBL" id="MBM6827254.1"/>
    </source>
</evidence>